<evidence type="ECO:0000256" key="1">
    <source>
        <dbReference type="SAM" id="Phobius"/>
    </source>
</evidence>
<name>A0A554VGV0_9FLAO</name>
<comment type="caution">
    <text evidence="3">The sequence shown here is derived from an EMBL/GenBank/DDBJ whole genome shotgun (WGS) entry which is preliminary data.</text>
</comment>
<feature type="domain" description="DUF4440" evidence="2">
    <location>
        <begin position="53"/>
        <end position="159"/>
    </location>
</feature>
<dbReference type="EMBL" id="VLNR01000043">
    <property type="protein sequence ID" value="TSE06647.1"/>
    <property type="molecule type" value="Genomic_DNA"/>
</dbReference>
<protein>
    <submittedName>
        <fullName evidence="3">DUF4440 domain-containing protein</fullName>
    </submittedName>
</protein>
<sequence length="173" mass="19658">MCLNQKNKDTMCKTRLILTMVIAISMTIITKAQNKNDMEQTNFTVEQKNVLNAIKNMTAAFHNKDIEGVMSSYESEALIVFEPEQPVSDPSVIRQMFQGAFTLNPKFEYDGHEVFINGDIAIHFSPWEMKGRTPDGKEVVQTGLSVAVLRKQPNGDWLMVFDNPHGQFLMNKK</sequence>
<dbReference type="InterPro" id="IPR032710">
    <property type="entry name" value="NTF2-like_dom_sf"/>
</dbReference>
<organism evidence="3 4">
    <name type="scientific">Aquimarina algiphila</name>
    <dbReference type="NCBI Taxonomy" id="2047982"/>
    <lineage>
        <taxon>Bacteria</taxon>
        <taxon>Pseudomonadati</taxon>
        <taxon>Bacteroidota</taxon>
        <taxon>Flavobacteriia</taxon>
        <taxon>Flavobacteriales</taxon>
        <taxon>Flavobacteriaceae</taxon>
        <taxon>Aquimarina</taxon>
    </lineage>
</organism>
<dbReference type="InterPro" id="IPR027843">
    <property type="entry name" value="DUF4440"/>
</dbReference>
<dbReference type="OrthoDB" id="1633822at2"/>
<keyword evidence="4" id="KW-1185">Reference proteome</keyword>
<keyword evidence="1" id="KW-1133">Transmembrane helix</keyword>
<dbReference type="Gene3D" id="3.10.450.50">
    <property type="match status" value="1"/>
</dbReference>
<accession>A0A554VGV0</accession>
<dbReference type="Pfam" id="PF14534">
    <property type="entry name" value="DUF4440"/>
    <property type="match status" value="1"/>
</dbReference>
<keyword evidence="1" id="KW-0472">Membrane</keyword>
<reference evidence="3 4" key="1">
    <citation type="submission" date="2019-07" db="EMBL/GenBank/DDBJ databases">
        <title>The draft genome sequence of Aquimarina algiphila M91.</title>
        <authorList>
            <person name="Meng X."/>
        </authorList>
    </citation>
    <scope>NUCLEOTIDE SEQUENCE [LARGE SCALE GENOMIC DNA]</scope>
    <source>
        <strain evidence="3 4">M91</strain>
    </source>
</reference>
<dbReference type="SUPFAM" id="SSF54427">
    <property type="entry name" value="NTF2-like"/>
    <property type="match status" value="1"/>
</dbReference>
<gene>
    <name evidence="3" type="ORF">FOF46_18750</name>
</gene>
<evidence type="ECO:0000259" key="2">
    <source>
        <dbReference type="Pfam" id="PF14534"/>
    </source>
</evidence>
<dbReference type="Proteomes" id="UP000318833">
    <property type="component" value="Unassembled WGS sequence"/>
</dbReference>
<evidence type="ECO:0000313" key="3">
    <source>
        <dbReference type="EMBL" id="TSE06647.1"/>
    </source>
</evidence>
<proteinExistence type="predicted"/>
<feature type="transmembrane region" description="Helical" evidence="1">
    <location>
        <begin position="12"/>
        <end position="30"/>
    </location>
</feature>
<dbReference type="AlphaFoldDB" id="A0A554VGV0"/>
<evidence type="ECO:0000313" key="4">
    <source>
        <dbReference type="Proteomes" id="UP000318833"/>
    </source>
</evidence>
<keyword evidence="1" id="KW-0812">Transmembrane</keyword>